<dbReference type="PANTHER" id="PTHR11122:SF13">
    <property type="entry name" value="GLUCOSE-6-PHOSPHATE 1-EPIMERASE"/>
    <property type="match status" value="1"/>
</dbReference>
<keyword evidence="5" id="KW-1185">Reference proteome</keyword>
<dbReference type="RefSeq" id="WP_220640375.1">
    <property type="nucleotide sequence ID" value="NZ_CP080429.1"/>
</dbReference>
<sequence length="284" mass="32161">MTYSIKSNCLTATFNTKGAELTSLKNNNNKEYIWEANPQYWGKHSPVLFPIVGVLKNNSYTYNGKTYTLSRHGFARDKVFSVKEQHDDTITFVLAADEATKENYPFNFELQIKYTLAATTLCIDYIVSNKGATTMPFSIGGHPAFALPNNFKDYSLQFEKQEDLVSTQLQNELLSGIKTPISLKDSILPLNYNLFKNDALIFKQLQSETITILEENKPFLKVAFSDFPHLGIWTKPNYPFLCIEPWQGYADSVNSNGKFIEKEGSIVLAEKATIQKGFSIEILN</sequence>
<dbReference type="EMBL" id="CP080429">
    <property type="protein sequence ID" value="QYJ68030.1"/>
    <property type="molecule type" value="Genomic_DNA"/>
</dbReference>
<comment type="cofactor">
    <cofactor evidence="1">
        <name>Ca(2+)</name>
        <dbReference type="ChEBI" id="CHEBI:29108"/>
    </cofactor>
</comment>
<protein>
    <submittedName>
        <fullName evidence="4">Aldose 1-epimerase family protein</fullName>
    </submittedName>
</protein>
<evidence type="ECO:0000313" key="5">
    <source>
        <dbReference type="Proteomes" id="UP000825381"/>
    </source>
</evidence>
<evidence type="ECO:0000256" key="1">
    <source>
        <dbReference type="ARBA" id="ARBA00001913"/>
    </source>
</evidence>
<organism evidence="4 5">
    <name type="scientific">Flavobacterium litorale</name>
    <dbReference type="NCBI Taxonomy" id="2856519"/>
    <lineage>
        <taxon>Bacteria</taxon>
        <taxon>Pseudomonadati</taxon>
        <taxon>Bacteroidota</taxon>
        <taxon>Flavobacteriia</taxon>
        <taxon>Flavobacteriales</taxon>
        <taxon>Flavobacteriaceae</taxon>
        <taxon>Flavobacterium</taxon>
    </lineage>
</organism>
<dbReference type="CDD" id="cd09024">
    <property type="entry name" value="Aldose_epim_lacX"/>
    <property type="match status" value="1"/>
</dbReference>
<keyword evidence="3" id="KW-0106">Calcium</keyword>
<proteinExistence type="predicted"/>
<dbReference type="Pfam" id="PF01263">
    <property type="entry name" value="Aldose_epim"/>
    <property type="match status" value="1"/>
</dbReference>
<dbReference type="InterPro" id="IPR011013">
    <property type="entry name" value="Gal_mutarotase_sf_dom"/>
</dbReference>
<reference evidence="4 5" key="1">
    <citation type="submission" date="2021-07" db="EMBL/GenBank/DDBJ databases">
        <title>Flavobacterium WSW3-B6 sp.nov, isolated from seaweed.</title>
        <authorList>
            <person name="Muhammad N."/>
            <person name="Ho H."/>
            <person name="Lee Y.-J."/>
            <person name="Nguyen T."/>
            <person name="Ho J."/>
            <person name="Kim S.-G."/>
        </authorList>
    </citation>
    <scope>NUCLEOTIDE SEQUENCE [LARGE SCALE GENOMIC DNA]</scope>
    <source>
        <strain evidence="4 5">WSW3-B6</strain>
    </source>
</reference>
<name>A0ABX8V5E8_9FLAO</name>
<gene>
    <name evidence="4" type="ORF">K1I41_10910</name>
</gene>
<evidence type="ECO:0000313" key="4">
    <source>
        <dbReference type="EMBL" id="QYJ68030.1"/>
    </source>
</evidence>
<dbReference type="SUPFAM" id="SSF74650">
    <property type="entry name" value="Galactose mutarotase-like"/>
    <property type="match status" value="1"/>
</dbReference>
<dbReference type="Gene3D" id="2.70.98.10">
    <property type="match status" value="1"/>
</dbReference>
<dbReference type="InterPro" id="IPR008183">
    <property type="entry name" value="Aldose_1/G6P_1-epimerase"/>
</dbReference>
<evidence type="ECO:0000256" key="3">
    <source>
        <dbReference type="ARBA" id="ARBA00022837"/>
    </source>
</evidence>
<comment type="subunit">
    <text evidence="2">Monomer.</text>
</comment>
<dbReference type="InterPro" id="IPR037481">
    <property type="entry name" value="LacX"/>
</dbReference>
<dbReference type="PANTHER" id="PTHR11122">
    <property type="entry name" value="APOSPORY-ASSOCIATED PROTEIN C-RELATED"/>
    <property type="match status" value="1"/>
</dbReference>
<accession>A0ABX8V5E8</accession>
<dbReference type="InterPro" id="IPR014718">
    <property type="entry name" value="GH-type_carb-bd"/>
</dbReference>
<dbReference type="Proteomes" id="UP000825381">
    <property type="component" value="Chromosome"/>
</dbReference>
<evidence type="ECO:0000256" key="2">
    <source>
        <dbReference type="ARBA" id="ARBA00011245"/>
    </source>
</evidence>